<gene>
    <name evidence="2" type="ORF">Cvel_11215</name>
</gene>
<evidence type="ECO:0000313" key="2">
    <source>
        <dbReference type="EMBL" id="CEM52307.1"/>
    </source>
</evidence>
<organism evidence="2">
    <name type="scientific">Chromera velia CCMP2878</name>
    <dbReference type="NCBI Taxonomy" id="1169474"/>
    <lineage>
        <taxon>Eukaryota</taxon>
        <taxon>Sar</taxon>
        <taxon>Alveolata</taxon>
        <taxon>Colpodellida</taxon>
        <taxon>Chromeraceae</taxon>
        <taxon>Chromera</taxon>
    </lineage>
</organism>
<feature type="region of interest" description="Disordered" evidence="1">
    <location>
        <begin position="80"/>
        <end position="107"/>
    </location>
</feature>
<dbReference type="VEuPathDB" id="CryptoDB:Cvel_11215"/>
<feature type="compositionally biased region" description="Basic and acidic residues" evidence="1">
    <location>
        <begin position="1"/>
        <end position="12"/>
    </location>
</feature>
<evidence type="ECO:0000256" key="1">
    <source>
        <dbReference type="SAM" id="MobiDB-lite"/>
    </source>
</evidence>
<feature type="region of interest" description="Disordered" evidence="1">
    <location>
        <begin position="1"/>
        <end position="21"/>
    </location>
</feature>
<reference evidence="2" key="1">
    <citation type="submission" date="2014-11" db="EMBL/GenBank/DDBJ databases">
        <authorList>
            <person name="Otto D Thomas"/>
            <person name="Naeem Raeece"/>
        </authorList>
    </citation>
    <scope>NUCLEOTIDE SEQUENCE</scope>
</reference>
<protein>
    <submittedName>
        <fullName evidence="2">Uncharacterized protein</fullName>
    </submittedName>
</protein>
<accession>A0A0G4I5W6</accession>
<sequence>MTRSVRDDKVGAEDSSSAAFAEKDIPSGRRSIFLSFLTTGSVCDDKVTAGRREIDRETLQGGTERDLWMAFWKEVGPKTSGFIGDGNSKESGWGVEGRGGEAATWRGGHRRRRFGRVGRE</sequence>
<dbReference type="AlphaFoldDB" id="A0A0G4I5W6"/>
<proteinExistence type="predicted"/>
<dbReference type="EMBL" id="CDMZ01005216">
    <property type="protein sequence ID" value="CEM52307.1"/>
    <property type="molecule type" value="Genomic_DNA"/>
</dbReference>
<name>A0A0G4I5W6_9ALVE</name>